<keyword evidence="1" id="KW-0812">Transmembrane</keyword>
<dbReference type="Proteomes" id="UP000324194">
    <property type="component" value="Chromosome 1"/>
</dbReference>
<dbReference type="KEGG" id="asip:AQUSIP_14690"/>
<dbReference type="AlphaFoldDB" id="A0A5E4PGZ7"/>
<gene>
    <name evidence="2" type="ORF">AQUSIP_14690</name>
</gene>
<evidence type="ECO:0000313" key="2">
    <source>
        <dbReference type="EMBL" id="VVC76164.1"/>
    </source>
</evidence>
<reference evidence="2 3" key="1">
    <citation type="submission" date="2019-08" db="EMBL/GenBank/DDBJ databases">
        <authorList>
            <person name="Guy L."/>
        </authorList>
    </citation>
    <scope>NUCLEOTIDE SEQUENCE [LARGE SCALE GENOMIC DNA]</scope>
    <source>
        <strain evidence="2 3">SGT-108</strain>
    </source>
</reference>
<name>A0A5E4PGZ7_9COXI</name>
<protein>
    <submittedName>
        <fullName evidence="2">Uncharacterized protein</fullName>
    </submittedName>
</protein>
<keyword evidence="1" id="KW-0472">Membrane</keyword>
<proteinExistence type="predicted"/>
<accession>A0A5E4PGZ7</accession>
<feature type="transmembrane region" description="Helical" evidence="1">
    <location>
        <begin position="7"/>
        <end position="25"/>
    </location>
</feature>
<sequence>MKNTHTHLMFVIIGISLPAMSFAFFCPTNFSQIDFGMTTDQVTQACGKPDSQKESTKTNDNIPQEWSYYIPQTVSMGGSTPNQQGTLKTSVTFDDKGKAINISVNGIGVGATTICGSNIQLGDSRDAVKSACGDPSFVNKQSSGASANQQATKVVEYIYSSANPPTTLIFEDGKLTDKK</sequence>
<dbReference type="Gene3D" id="3.10.450.730">
    <property type="entry name" value="BLIP domain"/>
    <property type="match status" value="1"/>
</dbReference>
<keyword evidence="3" id="KW-1185">Reference proteome</keyword>
<dbReference type="RefSeq" id="WP_172622775.1">
    <property type="nucleotide sequence ID" value="NZ_LR699119.1"/>
</dbReference>
<keyword evidence="1" id="KW-1133">Transmembrane helix</keyword>
<dbReference type="EMBL" id="LR699119">
    <property type="protein sequence ID" value="VVC76164.1"/>
    <property type="molecule type" value="Genomic_DNA"/>
</dbReference>
<evidence type="ECO:0000256" key="1">
    <source>
        <dbReference type="SAM" id="Phobius"/>
    </source>
</evidence>
<evidence type="ECO:0000313" key="3">
    <source>
        <dbReference type="Proteomes" id="UP000324194"/>
    </source>
</evidence>
<organism evidence="2 3">
    <name type="scientific">Aquicella siphonis</name>
    <dbReference type="NCBI Taxonomy" id="254247"/>
    <lineage>
        <taxon>Bacteria</taxon>
        <taxon>Pseudomonadati</taxon>
        <taxon>Pseudomonadota</taxon>
        <taxon>Gammaproteobacteria</taxon>
        <taxon>Legionellales</taxon>
        <taxon>Coxiellaceae</taxon>
        <taxon>Aquicella</taxon>
    </lineage>
</organism>